<gene>
    <name evidence="3" type="ORF">LSAT_V11C900498960</name>
</gene>
<comment type="caution">
    <text evidence="3">The sequence shown here is derived from an EMBL/GenBank/DDBJ whole genome shotgun (WGS) entry which is preliminary data.</text>
</comment>
<organism evidence="3 4">
    <name type="scientific">Lactuca sativa</name>
    <name type="common">Garden lettuce</name>
    <dbReference type="NCBI Taxonomy" id="4236"/>
    <lineage>
        <taxon>Eukaryota</taxon>
        <taxon>Viridiplantae</taxon>
        <taxon>Streptophyta</taxon>
        <taxon>Embryophyta</taxon>
        <taxon>Tracheophyta</taxon>
        <taxon>Spermatophyta</taxon>
        <taxon>Magnoliopsida</taxon>
        <taxon>eudicotyledons</taxon>
        <taxon>Gunneridae</taxon>
        <taxon>Pentapetalae</taxon>
        <taxon>asterids</taxon>
        <taxon>campanulids</taxon>
        <taxon>Asterales</taxon>
        <taxon>Asteraceae</taxon>
        <taxon>Cichorioideae</taxon>
        <taxon>Cichorieae</taxon>
        <taxon>Lactucinae</taxon>
        <taxon>Lactuca</taxon>
    </lineage>
</organism>
<proteinExistence type="predicted"/>
<name>A0A9R1UHZ0_LACSA</name>
<dbReference type="Proteomes" id="UP000235145">
    <property type="component" value="Unassembled WGS sequence"/>
</dbReference>
<sequence length="316" mass="36576">MDIGYARPILIIDGAHLKGKYLGTIFLAVGIDGNNQILPISFCVGKTESRESWIWFLSRLKECIRDMPFLAIIADRSNSIEMAIQAGSRMHITNFVEAVKVYREFDFKESLSRLRRALNDNCHTWLDRIGNKRWARSCFSWFVFVNALSRDPRKLPITVLIDFFRATMQQWWCHRYNARELRYQHCSAWVSSYFTMETHHSIYVEVVFLVPVQAKYEEPDEVMVVLSPLMDNDKSDDLKTITISHPKVKVRFRKNVAVAKGTITQEETMTLCFPQSKKSESSSRTNLCGKNNVPSKSRHTSQKGSQQYDTVDLKNS</sequence>
<evidence type="ECO:0000313" key="4">
    <source>
        <dbReference type="Proteomes" id="UP000235145"/>
    </source>
</evidence>
<reference evidence="3 4" key="1">
    <citation type="journal article" date="2017" name="Nat. Commun.">
        <title>Genome assembly with in vitro proximity ligation data and whole-genome triplication in lettuce.</title>
        <authorList>
            <person name="Reyes-Chin-Wo S."/>
            <person name="Wang Z."/>
            <person name="Yang X."/>
            <person name="Kozik A."/>
            <person name="Arikit S."/>
            <person name="Song C."/>
            <person name="Xia L."/>
            <person name="Froenicke L."/>
            <person name="Lavelle D.O."/>
            <person name="Truco M.J."/>
            <person name="Xia R."/>
            <person name="Zhu S."/>
            <person name="Xu C."/>
            <person name="Xu H."/>
            <person name="Xu X."/>
            <person name="Cox K."/>
            <person name="Korf I."/>
            <person name="Meyers B.C."/>
            <person name="Michelmore R.W."/>
        </authorList>
    </citation>
    <scope>NUCLEOTIDE SEQUENCE [LARGE SCALE GENOMIC DNA]</scope>
    <source>
        <strain evidence="4">cv. Salinas</strain>
        <tissue evidence="3">Seedlings</tissue>
    </source>
</reference>
<dbReference type="PANTHER" id="PTHR31973:SF185">
    <property type="entry name" value="TRANSPOSASE, MUDR, PLANT, MULE TRANSPOSASE DOMAIN-CONTAINING PROTEIN"/>
    <property type="match status" value="1"/>
</dbReference>
<feature type="domain" description="MULE transposase" evidence="2">
    <location>
        <begin position="10"/>
        <end position="85"/>
    </location>
</feature>
<dbReference type="EMBL" id="NBSK02000009">
    <property type="protein sequence ID" value="KAJ0187820.1"/>
    <property type="molecule type" value="Genomic_DNA"/>
</dbReference>
<evidence type="ECO:0000256" key="1">
    <source>
        <dbReference type="SAM" id="MobiDB-lite"/>
    </source>
</evidence>
<dbReference type="PANTHER" id="PTHR31973">
    <property type="entry name" value="POLYPROTEIN, PUTATIVE-RELATED"/>
    <property type="match status" value="1"/>
</dbReference>
<dbReference type="AlphaFoldDB" id="A0A9R1UHZ0"/>
<feature type="compositionally biased region" description="Polar residues" evidence="1">
    <location>
        <begin position="282"/>
        <end position="295"/>
    </location>
</feature>
<keyword evidence="4" id="KW-1185">Reference proteome</keyword>
<accession>A0A9R1UHZ0</accession>
<dbReference type="InterPro" id="IPR018289">
    <property type="entry name" value="MULE_transposase_dom"/>
</dbReference>
<feature type="region of interest" description="Disordered" evidence="1">
    <location>
        <begin position="274"/>
        <end position="316"/>
    </location>
</feature>
<protein>
    <recommendedName>
        <fullName evidence="2">MULE transposase domain-containing protein</fullName>
    </recommendedName>
</protein>
<evidence type="ECO:0000259" key="2">
    <source>
        <dbReference type="Pfam" id="PF10551"/>
    </source>
</evidence>
<evidence type="ECO:0000313" key="3">
    <source>
        <dbReference type="EMBL" id="KAJ0187820.1"/>
    </source>
</evidence>
<dbReference type="Pfam" id="PF10551">
    <property type="entry name" value="MULE"/>
    <property type="match status" value="1"/>
</dbReference>